<organism evidence="1 2">
    <name type="scientific">Yersinia massiliensis</name>
    <dbReference type="NCBI Taxonomy" id="419257"/>
    <lineage>
        <taxon>Bacteria</taxon>
        <taxon>Pseudomonadati</taxon>
        <taxon>Pseudomonadota</taxon>
        <taxon>Gammaproteobacteria</taxon>
        <taxon>Enterobacterales</taxon>
        <taxon>Yersiniaceae</taxon>
        <taxon>Yersinia</taxon>
    </lineage>
</organism>
<evidence type="ECO:0000313" key="1">
    <source>
        <dbReference type="EMBL" id="NIL26910.1"/>
    </source>
</evidence>
<evidence type="ECO:0000313" key="2">
    <source>
        <dbReference type="Proteomes" id="UP000698240"/>
    </source>
</evidence>
<dbReference type="Proteomes" id="UP000698240">
    <property type="component" value="Unassembled WGS sequence"/>
</dbReference>
<dbReference type="InterPro" id="IPR032359">
    <property type="entry name" value="KwaB-like"/>
</dbReference>
<name>A0AA90XVJ0_9GAMM</name>
<dbReference type="EMBL" id="JAASAN010000003">
    <property type="protein sequence ID" value="NIL26910.1"/>
    <property type="molecule type" value="Genomic_DNA"/>
</dbReference>
<protein>
    <submittedName>
        <fullName evidence="1">DUF4868 domain-containing protein</fullName>
    </submittedName>
</protein>
<accession>A0AA90XVJ0</accession>
<dbReference type="Pfam" id="PF16162">
    <property type="entry name" value="KwaB"/>
    <property type="match status" value="1"/>
</dbReference>
<sequence length="303" mass="34587">MLETLKDFNLQEAELSVWVFKKRTSEGNPIFTGKWITVDQMLKQELIGFIDDERENYTEVVNYSLLAQNNENSLMHIGTGETSAVSVAVVSANQTPEKKVTDIKELSNCEFYSVKLVIGDVVLHCVKKTDSSWSTKKSKGFKNIIYKNNKLSIDDTPKFNISRDFDFFVLEDNVFIKNKKIFESVLSYKKSHISNFSELVGEAEFSQAFTDAEPLKKYVGNNAMQLRRASAIKQKGYYKNPDFMRSLQGNANRLRLNLQFDKNGKIIVNDECCADIFQALLDHRLQSHFAAHIYDVPNASMVS</sequence>
<comment type="caution">
    <text evidence="1">The sequence shown here is derived from an EMBL/GenBank/DDBJ whole genome shotgun (WGS) entry which is preliminary data.</text>
</comment>
<dbReference type="AlphaFoldDB" id="A0AA90XVJ0"/>
<dbReference type="RefSeq" id="WP_050878838.1">
    <property type="nucleotide sequence ID" value="NZ_JAASAN010000003.1"/>
</dbReference>
<reference evidence="1" key="1">
    <citation type="submission" date="2020-03" db="EMBL/GenBank/DDBJ databases">
        <authorList>
            <person name="Kislichkina A."/>
            <person name="Dentovskaya S."/>
            <person name="Shaikhutdinov R."/>
            <person name="Ivanov S."/>
            <person name="Sizova A."/>
            <person name="Solomentsev V."/>
            <person name="Bogun A."/>
        </authorList>
    </citation>
    <scope>NUCLEOTIDE SEQUENCE</scope>
    <source>
        <strain evidence="1">SCPM-O-B-8025</strain>
    </source>
</reference>
<proteinExistence type="predicted"/>
<gene>
    <name evidence="1" type="ORF">HB980_10180</name>
</gene>